<feature type="compositionally biased region" description="Low complexity" evidence="1">
    <location>
        <begin position="133"/>
        <end position="143"/>
    </location>
</feature>
<evidence type="ECO:0000256" key="1">
    <source>
        <dbReference type="SAM" id="MobiDB-lite"/>
    </source>
</evidence>
<feature type="compositionally biased region" description="Low complexity" evidence="1">
    <location>
        <begin position="227"/>
        <end position="236"/>
    </location>
</feature>
<dbReference type="AlphaFoldDB" id="B4H5W4"/>
<evidence type="ECO:0000313" key="3">
    <source>
        <dbReference type="Proteomes" id="UP000008744"/>
    </source>
</evidence>
<protein>
    <submittedName>
        <fullName evidence="2">GL24661</fullName>
    </submittedName>
</protein>
<evidence type="ECO:0000313" key="2">
    <source>
        <dbReference type="EMBL" id="EDW33181.1"/>
    </source>
</evidence>
<feature type="compositionally biased region" description="Polar residues" evidence="1">
    <location>
        <begin position="31"/>
        <end position="62"/>
    </location>
</feature>
<feature type="region of interest" description="Disordered" evidence="1">
    <location>
        <begin position="86"/>
        <end position="143"/>
    </location>
</feature>
<reference evidence="2 3" key="1">
    <citation type="journal article" date="2007" name="Nature">
        <title>Evolution of genes and genomes on the Drosophila phylogeny.</title>
        <authorList>
            <consortium name="Drosophila 12 Genomes Consortium"/>
            <person name="Clark A.G."/>
            <person name="Eisen M.B."/>
            <person name="Smith D.R."/>
            <person name="Bergman C.M."/>
            <person name="Oliver B."/>
            <person name="Markow T.A."/>
            <person name="Kaufman T.C."/>
            <person name="Kellis M."/>
            <person name="Gelbart W."/>
            <person name="Iyer V.N."/>
            <person name="Pollard D.A."/>
            <person name="Sackton T.B."/>
            <person name="Larracuente A.M."/>
            <person name="Singh N.D."/>
            <person name="Abad J.P."/>
            <person name="Abt D.N."/>
            <person name="Adryan B."/>
            <person name="Aguade M."/>
            <person name="Akashi H."/>
            <person name="Anderson W.W."/>
            <person name="Aquadro C.F."/>
            <person name="Ardell D.H."/>
            <person name="Arguello R."/>
            <person name="Artieri C.G."/>
            <person name="Barbash D.A."/>
            <person name="Barker D."/>
            <person name="Barsanti P."/>
            <person name="Batterham P."/>
            <person name="Batzoglou S."/>
            <person name="Begun D."/>
            <person name="Bhutkar A."/>
            <person name="Blanco E."/>
            <person name="Bosak S.A."/>
            <person name="Bradley R.K."/>
            <person name="Brand A.D."/>
            <person name="Brent M.R."/>
            <person name="Brooks A.N."/>
            <person name="Brown R.H."/>
            <person name="Butlin R.K."/>
            <person name="Caggese C."/>
            <person name="Calvi B.R."/>
            <person name="Bernardo de Carvalho A."/>
            <person name="Caspi A."/>
            <person name="Castrezana S."/>
            <person name="Celniker S.E."/>
            <person name="Chang J.L."/>
            <person name="Chapple C."/>
            <person name="Chatterji S."/>
            <person name="Chinwalla A."/>
            <person name="Civetta A."/>
            <person name="Clifton S.W."/>
            <person name="Comeron J.M."/>
            <person name="Costello J.C."/>
            <person name="Coyne J.A."/>
            <person name="Daub J."/>
            <person name="David R.G."/>
            <person name="Delcher A.L."/>
            <person name="Delehaunty K."/>
            <person name="Do C.B."/>
            <person name="Ebling H."/>
            <person name="Edwards K."/>
            <person name="Eickbush T."/>
            <person name="Evans J.D."/>
            <person name="Filipski A."/>
            <person name="Findeiss S."/>
            <person name="Freyhult E."/>
            <person name="Fulton L."/>
            <person name="Fulton R."/>
            <person name="Garcia A.C."/>
            <person name="Gardiner A."/>
            <person name="Garfield D.A."/>
            <person name="Garvin B.E."/>
            <person name="Gibson G."/>
            <person name="Gilbert D."/>
            <person name="Gnerre S."/>
            <person name="Godfrey J."/>
            <person name="Good R."/>
            <person name="Gotea V."/>
            <person name="Gravely B."/>
            <person name="Greenberg A.J."/>
            <person name="Griffiths-Jones S."/>
            <person name="Gross S."/>
            <person name="Guigo R."/>
            <person name="Gustafson E.A."/>
            <person name="Haerty W."/>
            <person name="Hahn M.W."/>
            <person name="Halligan D.L."/>
            <person name="Halpern A.L."/>
            <person name="Halter G.M."/>
            <person name="Han M.V."/>
            <person name="Heger A."/>
            <person name="Hillier L."/>
            <person name="Hinrichs A.S."/>
            <person name="Holmes I."/>
            <person name="Hoskins R.A."/>
            <person name="Hubisz M.J."/>
            <person name="Hultmark D."/>
            <person name="Huntley M.A."/>
            <person name="Jaffe D.B."/>
            <person name="Jagadeeshan S."/>
            <person name="Jeck W.R."/>
            <person name="Johnson J."/>
            <person name="Jones C.D."/>
            <person name="Jordan W.C."/>
            <person name="Karpen G.H."/>
            <person name="Kataoka E."/>
            <person name="Keightley P.D."/>
            <person name="Kheradpour P."/>
            <person name="Kirkness E.F."/>
            <person name="Koerich L.B."/>
            <person name="Kristiansen K."/>
            <person name="Kudrna D."/>
            <person name="Kulathinal R.J."/>
            <person name="Kumar S."/>
            <person name="Kwok R."/>
            <person name="Lander E."/>
            <person name="Langley C.H."/>
            <person name="Lapoint R."/>
            <person name="Lazzaro B.P."/>
            <person name="Lee S.J."/>
            <person name="Levesque L."/>
            <person name="Li R."/>
            <person name="Lin C.F."/>
            <person name="Lin M.F."/>
            <person name="Lindblad-Toh K."/>
            <person name="Llopart A."/>
            <person name="Long M."/>
            <person name="Low L."/>
            <person name="Lozovsky E."/>
            <person name="Lu J."/>
            <person name="Luo M."/>
            <person name="Machado C.A."/>
            <person name="Makalowski W."/>
            <person name="Marzo M."/>
            <person name="Matsuda M."/>
            <person name="Matzkin L."/>
            <person name="McAllister B."/>
            <person name="McBride C.S."/>
            <person name="McKernan B."/>
            <person name="McKernan K."/>
            <person name="Mendez-Lago M."/>
            <person name="Minx P."/>
            <person name="Mollenhauer M.U."/>
            <person name="Montooth K."/>
            <person name="Mount S.M."/>
            <person name="Mu X."/>
            <person name="Myers E."/>
            <person name="Negre B."/>
            <person name="Newfeld S."/>
            <person name="Nielsen R."/>
            <person name="Noor M.A."/>
            <person name="O'Grady P."/>
            <person name="Pachter L."/>
            <person name="Papaceit M."/>
            <person name="Parisi M.J."/>
            <person name="Parisi M."/>
            <person name="Parts L."/>
            <person name="Pedersen J.S."/>
            <person name="Pesole G."/>
            <person name="Phillippy A.M."/>
            <person name="Ponting C.P."/>
            <person name="Pop M."/>
            <person name="Porcelli D."/>
            <person name="Powell J.R."/>
            <person name="Prohaska S."/>
            <person name="Pruitt K."/>
            <person name="Puig M."/>
            <person name="Quesneville H."/>
            <person name="Ram K.R."/>
            <person name="Rand D."/>
            <person name="Rasmussen M.D."/>
            <person name="Reed L.K."/>
            <person name="Reenan R."/>
            <person name="Reily A."/>
            <person name="Remington K.A."/>
            <person name="Rieger T.T."/>
            <person name="Ritchie M.G."/>
            <person name="Robin C."/>
            <person name="Rogers Y.H."/>
            <person name="Rohde C."/>
            <person name="Rozas J."/>
            <person name="Rubenfield M.J."/>
            <person name="Ruiz A."/>
            <person name="Russo S."/>
            <person name="Salzberg S.L."/>
            <person name="Sanchez-Gracia A."/>
            <person name="Saranga D.J."/>
            <person name="Sato H."/>
            <person name="Schaeffer S.W."/>
            <person name="Schatz M.C."/>
            <person name="Schlenke T."/>
            <person name="Schwartz R."/>
            <person name="Segarra C."/>
            <person name="Singh R.S."/>
            <person name="Sirot L."/>
            <person name="Sirota M."/>
            <person name="Sisneros N.B."/>
            <person name="Smith C.D."/>
            <person name="Smith T.F."/>
            <person name="Spieth J."/>
            <person name="Stage D.E."/>
            <person name="Stark A."/>
            <person name="Stephan W."/>
            <person name="Strausberg R.L."/>
            <person name="Strempel S."/>
            <person name="Sturgill D."/>
            <person name="Sutton G."/>
            <person name="Sutton G.G."/>
            <person name="Tao W."/>
            <person name="Teichmann S."/>
            <person name="Tobari Y.N."/>
            <person name="Tomimura Y."/>
            <person name="Tsolas J.M."/>
            <person name="Valente V.L."/>
            <person name="Venter E."/>
            <person name="Venter J.C."/>
            <person name="Vicario S."/>
            <person name="Vieira F.G."/>
            <person name="Vilella A.J."/>
            <person name="Villasante A."/>
            <person name="Walenz B."/>
            <person name="Wang J."/>
            <person name="Wasserman M."/>
            <person name="Watts T."/>
            <person name="Wilson D."/>
            <person name="Wilson R.K."/>
            <person name="Wing R.A."/>
            <person name="Wolfner M.F."/>
            <person name="Wong A."/>
            <person name="Wong G.K."/>
            <person name="Wu C.I."/>
            <person name="Wu G."/>
            <person name="Yamamoto D."/>
            <person name="Yang H.P."/>
            <person name="Yang S.P."/>
            <person name="Yorke J.A."/>
            <person name="Yoshida K."/>
            <person name="Zdobnov E."/>
            <person name="Zhang P."/>
            <person name="Zhang Y."/>
            <person name="Zimin A.V."/>
            <person name="Baldwin J."/>
            <person name="Abdouelleil A."/>
            <person name="Abdulkadir J."/>
            <person name="Abebe A."/>
            <person name="Abera B."/>
            <person name="Abreu J."/>
            <person name="Acer S.C."/>
            <person name="Aftuck L."/>
            <person name="Alexander A."/>
            <person name="An P."/>
            <person name="Anderson E."/>
            <person name="Anderson S."/>
            <person name="Arachi H."/>
            <person name="Azer M."/>
            <person name="Bachantsang P."/>
            <person name="Barry A."/>
            <person name="Bayul T."/>
            <person name="Berlin A."/>
            <person name="Bessette D."/>
            <person name="Bloom T."/>
            <person name="Blye J."/>
            <person name="Boguslavskiy L."/>
            <person name="Bonnet C."/>
            <person name="Boukhgalter B."/>
            <person name="Bourzgui I."/>
            <person name="Brown A."/>
            <person name="Cahill P."/>
            <person name="Channer S."/>
            <person name="Cheshatsang Y."/>
            <person name="Chuda L."/>
            <person name="Citroen M."/>
            <person name="Collymore A."/>
            <person name="Cooke P."/>
            <person name="Costello M."/>
            <person name="D'Aco K."/>
            <person name="Daza R."/>
            <person name="De Haan G."/>
            <person name="DeGray S."/>
            <person name="DeMaso C."/>
            <person name="Dhargay N."/>
            <person name="Dooley K."/>
            <person name="Dooley E."/>
            <person name="Doricent M."/>
            <person name="Dorje P."/>
            <person name="Dorjee K."/>
            <person name="Dupes A."/>
            <person name="Elong R."/>
            <person name="Falk J."/>
            <person name="Farina A."/>
            <person name="Faro S."/>
            <person name="Ferguson D."/>
            <person name="Fisher S."/>
            <person name="Foley C.D."/>
            <person name="Franke A."/>
            <person name="Friedrich D."/>
            <person name="Gadbois L."/>
            <person name="Gearin G."/>
            <person name="Gearin C.R."/>
            <person name="Giannoukos G."/>
            <person name="Goode T."/>
            <person name="Graham J."/>
            <person name="Grandbois E."/>
            <person name="Grewal S."/>
            <person name="Gyaltsen K."/>
            <person name="Hafez N."/>
            <person name="Hagos B."/>
            <person name="Hall J."/>
            <person name="Henson C."/>
            <person name="Hollinger A."/>
            <person name="Honan T."/>
            <person name="Huard M.D."/>
            <person name="Hughes L."/>
            <person name="Hurhula B."/>
            <person name="Husby M.E."/>
            <person name="Kamat A."/>
            <person name="Kanga B."/>
            <person name="Kashin S."/>
            <person name="Khazanovich D."/>
            <person name="Kisner P."/>
            <person name="Lance K."/>
            <person name="Lara M."/>
            <person name="Lee W."/>
            <person name="Lennon N."/>
            <person name="Letendre F."/>
            <person name="LeVine R."/>
            <person name="Lipovsky A."/>
            <person name="Liu X."/>
            <person name="Liu J."/>
            <person name="Liu S."/>
            <person name="Lokyitsang T."/>
            <person name="Lokyitsang Y."/>
            <person name="Lubonja R."/>
            <person name="Lui A."/>
            <person name="MacDonald P."/>
            <person name="Magnisalis V."/>
            <person name="Maru K."/>
            <person name="Matthews C."/>
            <person name="McCusker W."/>
            <person name="McDonough S."/>
            <person name="Mehta T."/>
            <person name="Meldrim J."/>
            <person name="Meneus L."/>
            <person name="Mihai O."/>
            <person name="Mihalev A."/>
            <person name="Mihova T."/>
            <person name="Mittelman R."/>
            <person name="Mlenga V."/>
            <person name="Montmayeur A."/>
            <person name="Mulrain L."/>
            <person name="Navidi A."/>
            <person name="Naylor J."/>
            <person name="Negash T."/>
            <person name="Nguyen T."/>
            <person name="Nguyen N."/>
            <person name="Nicol R."/>
            <person name="Norbu C."/>
            <person name="Norbu N."/>
            <person name="Novod N."/>
            <person name="O'Neill B."/>
            <person name="Osman S."/>
            <person name="Markiewicz E."/>
            <person name="Oyono O.L."/>
            <person name="Patti C."/>
            <person name="Phunkhang P."/>
            <person name="Pierre F."/>
            <person name="Priest M."/>
            <person name="Raghuraman S."/>
            <person name="Rege F."/>
            <person name="Reyes R."/>
            <person name="Rise C."/>
            <person name="Rogov P."/>
            <person name="Ross K."/>
            <person name="Ryan E."/>
            <person name="Settipalli S."/>
            <person name="Shea T."/>
            <person name="Sherpa N."/>
            <person name="Shi L."/>
            <person name="Shih D."/>
            <person name="Sparrow T."/>
            <person name="Spaulding J."/>
            <person name="Stalker J."/>
            <person name="Stange-Thomann N."/>
            <person name="Stavropoulos S."/>
            <person name="Stone C."/>
            <person name="Strader C."/>
            <person name="Tesfaye S."/>
            <person name="Thomson T."/>
            <person name="Thoulutsang Y."/>
            <person name="Thoulutsang D."/>
            <person name="Topham K."/>
            <person name="Topping I."/>
            <person name="Tsamla T."/>
            <person name="Vassiliev H."/>
            <person name="Vo A."/>
            <person name="Wangchuk T."/>
            <person name="Wangdi T."/>
            <person name="Weiand M."/>
            <person name="Wilkinson J."/>
            <person name="Wilson A."/>
            <person name="Yadav S."/>
            <person name="Young G."/>
            <person name="Yu Q."/>
            <person name="Zembek L."/>
            <person name="Zhong D."/>
            <person name="Zimmer A."/>
            <person name="Zwirko Z."/>
            <person name="Jaffe D.B."/>
            <person name="Alvarez P."/>
            <person name="Brockman W."/>
            <person name="Butler J."/>
            <person name="Chin C."/>
            <person name="Gnerre S."/>
            <person name="Grabherr M."/>
            <person name="Kleber M."/>
            <person name="Mauceli E."/>
            <person name="MacCallum I."/>
        </authorList>
    </citation>
    <scope>NUCLEOTIDE SEQUENCE [LARGE SCALE GENOMIC DNA]</scope>
    <source>
        <strain evidence="3">MSH-3 / Tucson 14011-0111.49</strain>
    </source>
</reference>
<sequence length="447" mass="49136">MEINFKIKLKILANPIWEKNVLDYVSNISGANQRQPSPGNTTNPVDISQPNDDPMSPNNTQDAEFEPSSLSLAERLAFFSSLCDGSAGSASGGGRYRSRTSSYSRSPPTDRTPRNSSSSLTPTRMECSPIPYDQDQQQQLQQQPSSLTLEIIMEPEPDPETSSSTSSSSQQHNGFHVLTRSATEPCTNNASTAATTPTSLRSVRMRTVGKLVLPDTFRGRDRNTTQRSSRLSLNSSIHSTPHGGDSGSDSGKENCASNQQQQQQPPPQVEDVPLQKMVEMRKKISLLVQGQSQEKQSSAQPVNRRHTTEITSSSMGAMRAPSVDDRYAKYFGVEETFKSITTVIKTPSMPTRIVTKVEATNEHVRQPGTTLLTQKRREMLKRTRPISLEAYSSGTISPTAMPSPKRAHSPSNRSKAIISSFEDIEVTSQELNAAGKDFKRLCVEILD</sequence>
<dbReference type="EMBL" id="CH479212">
    <property type="protein sequence ID" value="EDW33181.1"/>
    <property type="molecule type" value="Genomic_DNA"/>
</dbReference>
<keyword evidence="3" id="KW-1185">Reference proteome</keyword>
<dbReference type="OMA" id="NCASNHQ"/>
<dbReference type="Proteomes" id="UP000008744">
    <property type="component" value="Unassembled WGS sequence"/>
</dbReference>
<organism evidence="3">
    <name type="scientific">Drosophila persimilis</name>
    <name type="common">Fruit fly</name>
    <dbReference type="NCBI Taxonomy" id="7234"/>
    <lineage>
        <taxon>Eukaryota</taxon>
        <taxon>Metazoa</taxon>
        <taxon>Ecdysozoa</taxon>
        <taxon>Arthropoda</taxon>
        <taxon>Hexapoda</taxon>
        <taxon>Insecta</taxon>
        <taxon>Pterygota</taxon>
        <taxon>Neoptera</taxon>
        <taxon>Endopterygota</taxon>
        <taxon>Diptera</taxon>
        <taxon>Brachycera</taxon>
        <taxon>Muscomorpha</taxon>
        <taxon>Ephydroidea</taxon>
        <taxon>Drosophilidae</taxon>
        <taxon>Drosophila</taxon>
        <taxon>Sophophora</taxon>
    </lineage>
</organism>
<dbReference type="HOGENOM" id="CLU_027107_0_0_1"/>
<dbReference type="OrthoDB" id="28894at2759"/>
<feature type="region of interest" description="Disordered" evidence="1">
    <location>
        <begin position="31"/>
        <end position="68"/>
    </location>
</feature>
<feature type="region of interest" description="Disordered" evidence="1">
    <location>
        <begin position="155"/>
        <end position="174"/>
    </location>
</feature>
<accession>B4H5W4</accession>
<proteinExistence type="predicted"/>
<feature type="compositionally biased region" description="Low complexity" evidence="1">
    <location>
        <begin position="99"/>
        <end position="119"/>
    </location>
</feature>
<name>B4H5W4_DROPE</name>
<feature type="region of interest" description="Disordered" evidence="1">
    <location>
        <begin position="288"/>
        <end position="317"/>
    </location>
</feature>
<dbReference type="eggNOG" id="ENOG502SRC4">
    <property type="taxonomic scope" value="Eukaryota"/>
</dbReference>
<feature type="region of interest" description="Disordered" evidence="1">
    <location>
        <begin position="393"/>
        <end position="412"/>
    </location>
</feature>
<gene>
    <name evidence="2" type="primary">Dper\GL24661</name>
    <name evidence="2" type="ORF">Dper_GL24661</name>
</gene>
<feature type="compositionally biased region" description="Low complexity" evidence="1">
    <location>
        <begin position="187"/>
        <end position="199"/>
    </location>
</feature>
<feature type="region of interest" description="Disordered" evidence="1">
    <location>
        <begin position="180"/>
        <end position="269"/>
    </location>
</feature>
<feature type="compositionally biased region" description="Polar residues" evidence="1">
    <location>
        <begin position="288"/>
        <end position="301"/>
    </location>
</feature>